<feature type="compositionally biased region" description="Low complexity" evidence="1">
    <location>
        <begin position="264"/>
        <end position="277"/>
    </location>
</feature>
<keyword evidence="2" id="KW-0812">Transmembrane</keyword>
<evidence type="ECO:0000256" key="1">
    <source>
        <dbReference type="SAM" id="MobiDB-lite"/>
    </source>
</evidence>
<protein>
    <submittedName>
        <fullName evidence="3">Uncharacterized protein</fullName>
    </submittedName>
</protein>
<keyword evidence="4" id="KW-1185">Reference proteome</keyword>
<keyword evidence="2" id="KW-1133">Transmembrane helix</keyword>
<gene>
    <name evidence="3" type="ordered locus">AAur_2512</name>
</gene>
<keyword evidence="2" id="KW-0472">Membrane</keyword>
<dbReference type="STRING" id="290340.AAur_2512"/>
<proteinExistence type="predicted"/>
<name>A1R7M4_PAEAT</name>
<dbReference type="eggNOG" id="ENOG502ZIUK">
    <property type="taxonomic scope" value="Bacteria"/>
</dbReference>
<feature type="region of interest" description="Disordered" evidence="1">
    <location>
        <begin position="192"/>
        <end position="304"/>
    </location>
</feature>
<dbReference type="KEGG" id="aau:AAur_2512"/>
<evidence type="ECO:0000313" key="4">
    <source>
        <dbReference type="Proteomes" id="UP000000637"/>
    </source>
</evidence>
<dbReference type="EMBL" id="CP000474">
    <property type="protein sequence ID" value="ABM08606.1"/>
    <property type="molecule type" value="Genomic_DNA"/>
</dbReference>
<feature type="transmembrane region" description="Helical" evidence="2">
    <location>
        <begin position="10"/>
        <end position="28"/>
    </location>
</feature>
<feature type="compositionally biased region" description="Low complexity" evidence="1">
    <location>
        <begin position="105"/>
        <end position="122"/>
    </location>
</feature>
<accession>A1R7M4</accession>
<dbReference type="AlphaFoldDB" id="A1R7M4"/>
<feature type="compositionally biased region" description="Low complexity" evidence="1">
    <location>
        <begin position="48"/>
        <end position="67"/>
    </location>
</feature>
<feature type="region of interest" description="Disordered" evidence="1">
    <location>
        <begin position="88"/>
        <end position="160"/>
    </location>
</feature>
<organism evidence="3 4">
    <name type="scientific">Paenarthrobacter aurescens (strain TC1)</name>
    <dbReference type="NCBI Taxonomy" id="290340"/>
    <lineage>
        <taxon>Bacteria</taxon>
        <taxon>Bacillati</taxon>
        <taxon>Actinomycetota</taxon>
        <taxon>Actinomycetes</taxon>
        <taxon>Micrococcales</taxon>
        <taxon>Micrococcaceae</taxon>
        <taxon>Paenarthrobacter</taxon>
    </lineage>
</organism>
<evidence type="ECO:0000313" key="3">
    <source>
        <dbReference type="EMBL" id="ABM08606.1"/>
    </source>
</evidence>
<feature type="region of interest" description="Disordered" evidence="1">
    <location>
        <begin position="33"/>
        <end position="67"/>
    </location>
</feature>
<dbReference type="HOGENOM" id="CLU_805732_0_0_11"/>
<dbReference type="Proteomes" id="UP000000637">
    <property type="component" value="Chromosome"/>
</dbReference>
<sequence length="344" mass="34616">MSRRASTMDWLIWVIVIVLVVAIIWWLMNRNKTGSTSSSQAPADDRAAGTSGAAPPAATAPSNTASLPDAGVAAAGVAGLAGVTNLGKAAAEGSGPTVDEPGPTEPSTSEPDPSEPSPSNETQGASPAPDELHAAPRTAVDDSPAVIASDIQPAATPGLTVAEPVIATPAVAEPVVEEPVVNEPVVDTDAKVHSADAGDVDDWDAGSPAVASGATTIGATDAAVPTGTDEAADKAEWESSWTDESGSPVHHHEYTDAHSPTLPGAESAAAEDSGSSGHLAVEHPYGTGSSSAPGDAYPVKASASDMTYHDEDTAGYDDAAADVWFESSAHAEAAGFRPPRRSRH</sequence>
<evidence type="ECO:0000256" key="2">
    <source>
        <dbReference type="SAM" id="Phobius"/>
    </source>
</evidence>
<reference evidence="3 4" key="1">
    <citation type="journal article" date="2006" name="PLoS Genet.">
        <title>Secrets of soil survival revealed by the genome sequence of Arthrobacter aurescens TC1.</title>
        <authorList>
            <person name="Mongodin E.F."/>
            <person name="Shapir N."/>
            <person name="Daugherty S.C."/>
            <person name="DeBoy R.T."/>
            <person name="Emerson J.B."/>
            <person name="Shvartzbeyn A."/>
            <person name="Radune D."/>
            <person name="Vamathevan J."/>
            <person name="Riggs F."/>
            <person name="Grinberg V."/>
            <person name="Khouri H."/>
            <person name="Wackett L.P."/>
            <person name="Nelson K.E."/>
            <person name="Sadowsky M.J."/>
        </authorList>
    </citation>
    <scope>NUCLEOTIDE SEQUENCE [LARGE SCALE GENOMIC DNA]</scope>
    <source>
        <strain evidence="3 4">TC1</strain>
    </source>
</reference>